<feature type="non-terminal residue" evidence="1">
    <location>
        <position position="463"/>
    </location>
</feature>
<reference evidence="1" key="1">
    <citation type="submission" date="2020-12" db="EMBL/GenBank/DDBJ databases">
        <title>Metabolic potential, ecology and presence of endohyphal bacteria is reflected in genomic diversity of Mucoromycotina.</title>
        <authorList>
            <person name="Muszewska A."/>
            <person name="Okrasinska A."/>
            <person name="Steczkiewicz K."/>
            <person name="Drgas O."/>
            <person name="Orlowska M."/>
            <person name="Perlinska-Lenart U."/>
            <person name="Aleksandrzak-Piekarczyk T."/>
            <person name="Szatraj K."/>
            <person name="Zielenkiewicz U."/>
            <person name="Pilsyk S."/>
            <person name="Malc E."/>
            <person name="Mieczkowski P."/>
            <person name="Kruszewska J.S."/>
            <person name="Biernat P."/>
            <person name="Pawlowska J."/>
        </authorList>
    </citation>
    <scope>NUCLEOTIDE SEQUENCE</scope>
    <source>
        <strain evidence="1">WA0000067209</strain>
    </source>
</reference>
<dbReference type="AlphaFoldDB" id="A0A8H7PYS6"/>
<accession>A0A8H7PYS6</accession>
<dbReference type="Gene3D" id="3.30.830.10">
    <property type="entry name" value="Metalloenzyme, LuxS/M16 peptidase-like"/>
    <property type="match status" value="2"/>
</dbReference>
<dbReference type="SUPFAM" id="SSF63411">
    <property type="entry name" value="LuxS/MPP-like metallohydrolase"/>
    <property type="match status" value="2"/>
</dbReference>
<dbReference type="PANTHER" id="PTHR43016:SF16">
    <property type="entry name" value="METALLOPROTEASE, PUTATIVE (AFU_ORTHOLOGUE AFUA_4G07610)-RELATED"/>
    <property type="match status" value="1"/>
</dbReference>
<gene>
    <name evidence="1" type="ORF">INT43_007310</name>
</gene>
<name>A0A8H7PYS6_MORIS</name>
<dbReference type="GO" id="GO:0046872">
    <property type="term" value="F:metal ion binding"/>
    <property type="evidence" value="ECO:0007669"/>
    <property type="project" value="InterPro"/>
</dbReference>
<dbReference type="InterPro" id="IPR011249">
    <property type="entry name" value="Metalloenz_LuxS/M16"/>
</dbReference>
<dbReference type="OrthoDB" id="4953at2759"/>
<proteinExistence type="predicted"/>
<comment type="caution">
    <text evidence="1">The sequence shown here is derived from an EMBL/GenBank/DDBJ whole genome shotgun (WGS) entry which is preliminary data.</text>
</comment>
<dbReference type="Proteomes" id="UP000654370">
    <property type="component" value="Unassembled WGS sequence"/>
</dbReference>
<evidence type="ECO:0000313" key="1">
    <source>
        <dbReference type="EMBL" id="KAG2182380.1"/>
    </source>
</evidence>
<keyword evidence="2" id="KW-1185">Reference proteome</keyword>
<dbReference type="EMBL" id="JAEPQZ010000004">
    <property type="protein sequence ID" value="KAG2182380.1"/>
    <property type="molecule type" value="Genomic_DNA"/>
</dbReference>
<protein>
    <submittedName>
        <fullName evidence="1">Uncharacterized protein</fullName>
    </submittedName>
</protein>
<sequence length="463" mass="51634">VTLPFPVQFDHINSSFIELSVYISTANVDTHLRPLTSLFLDALFTLPVQTKDGLIPYEDIVKKLSEDTVDYHASLGTSVGFREIATIGLKVEAAKYVNAIQWIKDVLWNTKFTPERLKITASKILNDIPQTKRDGRGMANSTMRALQFERQKSTNASSNVLYQAKYLPELLQRLEKDPQSVLDDCEKFRHALINSPAFTVHVVGDILKLPNPRSAFKIFNEAKKANEAAKLSSYPWARDVLNSKGKNPGQIGMVVSLPSIESSFSLHSAAGPESYTSADIAPLLVLNEVLETMEGIFWKLIRGQGLAYSCTLRADVEAHLIYFSVYRSPNAYKAFLQARNVIYQLKDKQLDIEDSAIDGAKSGVIFSIVNREDTISHAAIQSFTNQILKKVKATYNRDLLKQVQETTKADLHRVLNKYLVALFEPKQSNVVVVSSPGKVNEIAEGFKSLGFDMNTASLDDVIE</sequence>
<organism evidence="1 2">
    <name type="scientific">Mortierella isabellina</name>
    <name type="common">Filamentous fungus</name>
    <name type="synonym">Umbelopsis isabellina</name>
    <dbReference type="NCBI Taxonomy" id="91625"/>
    <lineage>
        <taxon>Eukaryota</taxon>
        <taxon>Fungi</taxon>
        <taxon>Fungi incertae sedis</taxon>
        <taxon>Mucoromycota</taxon>
        <taxon>Mucoromycotina</taxon>
        <taxon>Umbelopsidomycetes</taxon>
        <taxon>Umbelopsidales</taxon>
        <taxon>Umbelopsidaceae</taxon>
        <taxon>Umbelopsis</taxon>
    </lineage>
</organism>
<evidence type="ECO:0000313" key="2">
    <source>
        <dbReference type="Proteomes" id="UP000654370"/>
    </source>
</evidence>
<dbReference type="PANTHER" id="PTHR43016">
    <property type="entry name" value="PRESEQUENCE PROTEASE"/>
    <property type="match status" value="1"/>
</dbReference>